<reference evidence="3" key="1">
    <citation type="journal article" date="2023" name="Genome Biol. Evol.">
        <title>Long-read-based Genome Assembly of Drosophila gunungcola Reveals Fewer Chemosensory Genes in Flower-breeding Species.</title>
        <authorList>
            <person name="Negi A."/>
            <person name="Liao B.Y."/>
            <person name="Yeh S.D."/>
        </authorList>
    </citation>
    <scope>NUCLEOTIDE SEQUENCE</scope>
    <source>
        <strain evidence="3">Sukarami</strain>
    </source>
</reference>
<evidence type="ECO:0000313" key="4">
    <source>
        <dbReference type="Proteomes" id="UP001059596"/>
    </source>
</evidence>
<feature type="compositionally biased region" description="Basic residues" evidence="1">
    <location>
        <begin position="919"/>
        <end position="929"/>
    </location>
</feature>
<comment type="caution">
    <text evidence="3">The sequence shown here is derived from an EMBL/GenBank/DDBJ whole genome shotgun (WGS) entry which is preliminary data.</text>
</comment>
<evidence type="ECO:0000256" key="1">
    <source>
        <dbReference type="SAM" id="MobiDB-lite"/>
    </source>
</evidence>
<organism evidence="3 4">
    <name type="scientific">Drosophila gunungcola</name>
    <name type="common">fruit fly</name>
    <dbReference type="NCBI Taxonomy" id="103775"/>
    <lineage>
        <taxon>Eukaryota</taxon>
        <taxon>Metazoa</taxon>
        <taxon>Ecdysozoa</taxon>
        <taxon>Arthropoda</taxon>
        <taxon>Hexapoda</taxon>
        <taxon>Insecta</taxon>
        <taxon>Pterygota</taxon>
        <taxon>Neoptera</taxon>
        <taxon>Endopterygota</taxon>
        <taxon>Diptera</taxon>
        <taxon>Brachycera</taxon>
        <taxon>Muscomorpha</taxon>
        <taxon>Ephydroidea</taxon>
        <taxon>Drosophilidae</taxon>
        <taxon>Drosophila</taxon>
        <taxon>Sophophora</taxon>
    </lineage>
</organism>
<dbReference type="GO" id="GO:0005737">
    <property type="term" value="C:cytoplasm"/>
    <property type="evidence" value="ECO:0007669"/>
    <property type="project" value="TreeGrafter"/>
</dbReference>
<feature type="region of interest" description="Disordered" evidence="1">
    <location>
        <begin position="1033"/>
        <end position="1059"/>
    </location>
</feature>
<feature type="domain" description="BLOC-2 complex member HPS3 N-terminal" evidence="2">
    <location>
        <begin position="80"/>
        <end position="254"/>
    </location>
</feature>
<dbReference type="EMBL" id="JAMKOV010000010">
    <property type="protein sequence ID" value="KAI8037787.1"/>
    <property type="molecule type" value="Genomic_DNA"/>
</dbReference>
<sequence length="1481" mass="165675">MVKILQAYNFARQQTYALNGDILAASLIGNNRIAISSAEQFIEIYDIAGKPNQSEDTRKAPADDGVSNEAAVDACTSGGDERTPNRSTLATVGEVVQLIYCEAAAPSSSNSNTVCSEDDTKMFVRIYANFWKFPDSRLNELPITIRIASMTTPKTPLVESIDVIELPLRSPPELVQCCQTSGNIIVSSRDRIYLYEYTQCVHENTQPRFSFIDFLPFKFFVQLNFVPVRLCLAENVIACLSHRYCVAFKVVDALASRASGGQDVSCLDNDYGGGDEPLSESLSLGSKASASGGGVGGGVVSSSHSQQSCDSDSLQSTSSGKPPVAINGALPGRSPLDFNLAKLVNNAYGREFEPELRSQWDESEFGGGKGQEDNQDITISPQRAADIKIKLVNEAKAMNVRGIAGGSHLDDASVQYDVRKLLQICMKTSENQPRVLDILRCMDLKAIYQRSGQGADQEDDEYDMGNQQVPSAVTTFKHVNRRTLKSSQHQRCMGKWYSENEKPVASYSFTAPVIQVHINDYVVFAVTSESVETHTSRIGHKLFHNRFEYPSIGGLFPEESAPDVSSPIAVVGLAAFMHVQFVCVNREQLVLITNAALEQHKRRSMGEVTGGQVVAVKRNIAARLLAEAKAKHSSLLRSSSAAQSSTVANEWTLYNLEVPRVECVIEDLEGIAESYRSASSCNFYDLMEEAHVMLRLSLTLQGERLGAERELQLRKISSKQEVYLQATGFYRMCQLHLVDIFNNYIENFMDSDETMETTELAGLIYTVKLFLLSLGTDRLKSAFLNQTVRPYFTPARVIQQGYKQVPLSLEFLNMFIKHAPAEIPKIMLISPVVADSMSGELINYLKYLNKLSPEENLLLAVTACRMSNYLLAQEIIAKSSRRNLATALIRHKNVLFDDSTVIYQRRHQQQADCQSQSHSRGKKTRRVGGKSKPAAASTPTPSTIVSFSDFCETILLANEQPALIEAISDALIHALCIEHSLTLDVILQLFLNYIASHIGQKGYQTSQKVFVNILQVYFYDIYDVSSSLQAHEVRSHTPPQLDDDYDEECSSSRAPSLHSEADAQSLSSSCASSAHEERSASLSIGGRQQRIVYDQLQEQQSSPFQKRNSNASLSQPQPDDDVAATNLKGLKILFRMYMGRLKALSDLITDLQSADVEQQAGREEFMNLRMECISYMVGMAPNYCPKPNVKNPNDPLGSKLVYVPFIPDYKLPEGEEFERHIKSYIRPIPCLLERPQYLNRLPPFERSDFSYPNKDEGEFEVRFISWHNELLTLTLKIQSLLASSKVDREIISEFLAFIQKTPHLMGIDSFLVIVLPKNLAINYLLSFCPAFLWQYGKSCGFTPKHWESLLRKILSKQEALPNWKTHISEILNNLVAELSFEELLQCFPSEVIQNRNTAQYFAKEFAETSVLYEHEELVFKTPDRSEGHREHMPMDNIDEDNVFELTLRKAVAKQRSIALRSMIESTGTQLFDATSNPMYNL</sequence>
<accession>A0A9Q0BMC3</accession>
<dbReference type="PANTHER" id="PTHR28633:SF1">
    <property type="entry name" value="BLOC-2 COMPLEX MEMBER HPS3"/>
    <property type="match status" value="1"/>
</dbReference>
<evidence type="ECO:0000259" key="2">
    <source>
        <dbReference type="Pfam" id="PF14761"/>
    </source>
</evidence>
<keyword evidence="4" id="KW-1185">Reference proteome</keyword>
<feature type="region of interest" description="Disordered" evidence="1">
    <location>
        <begin position="908"/>
        <end position="941"/>
    </location>
</feature>
<dbReference type="InterPro" id="IPR029437">
    <property type="entry name" value="HPS3_N"/>
</dbReference>
<name>A0A9Q0BMC3_9MUSC</name>
<protein>
    <recommendedName>
        <fullName evidence="2">BLOC-2 complex member HPS3 N-terminal domain-containing protein</fullName>
    </recommendedName>
</protein>
<dbReference type="Proteomes" id="UP001059596">
    <property type="component" value="Unassembled WGS sequence"/>
</dbReference>
<feature type="region of interest" description="Disordered" evidence="1">
    <location>
        <begin position="295"/>
        <end position="328"/>
    </location>
</feature>
<evidence type="ECO:0000313" key="3">
    <source>
        <dbReference type="EMBL" id="KAI8037787.1"/>
    </source>
</evidence>
<dbReference type="InterPro" id="IPR017216">
    <property type="entry name" value="HPS3"/>
</dbReference>
<feature type="region of interest" description="Disordered" evidence="1">
    <location>
        <begin position="1098"/>
        <end position="1122"/>
    </location>
</feature>
<dbReference type="PANTHER" id="PTHR28633">
    <property type="entry name" value="HERMANSKY-PUDLAK SYNDROME 3 PROTEIN"/>
    <property type="match status" value="1"/>
</dbReference>
<proteinExistence type="predicted"/>
<gene>
    <name evidence="3" type="ORF">M5D96_009288</name>
</gene>
<dbReference type="Pfam" id="PF14761">
    <property type="entry name" value="HPS3_N"/>
    <property type="match status" value="1"/>
</dbReference>
<feature type="compositionally biased region" description="Polar residues" evidence="1">
    <location>
        <begin position="1098"/>
        <end position="1117"/>
    </location>
</feature>
<feature type="compositionally biased region" description="Low complexity" evidence="1">
    <location>
        <begin position="300"/>
        <end position="320"/>
    </location>
</feature>